<reference evidence="2 3" key="1">
    <citation type="submission" date="2019-07" db="EMBL/GenBank/DDBJ databases">
        <title>Finished genome of Venturia effusa.</title>
        <authorList>
            <person name="Young C.A."/>
            <person name="Cox M.P."/>
            <person name="Ganley A.R.D."/>
            <person name="David W.J."/>
        </authorList>
    </citation>
    <scope>NUCLEOTIDE SEQUENCE [LARGE SCALE GENOMIC DNA]</scope>
    <source>
        <strain evidence="3">albino</strain>
    </source>
</reference>
<organism evidence="2 3">
    <name type="scientific">Venturia effusa</name>
    <dbReference type="NCBI Taxonomy" id="50376"/>
    <lineage>
        <taxon>Eukaryota</taxon>
        <taxon>Fungi</taxon>
        <taxon>Dikarya</taxon>
        <taxon>Ascomycota</taxon>
        <taxon>Pezizomycotina</taxon>
        <taxon>Dothideomycetes</taxon>
        <taxon>Pleosporomycetidae</taxon>
        <taxon>Venturiales</taxon>
        <taxon>Venturiaceae</taxon>
        <taxon>Venturia</taxon>
    </lineage>
</organism>
<feature type="signal peptide" evidence="1">
    <location>
        <begin position="1"/>
        <end position="17"/>
    </location>
</feature>
<evidence type="ECO:0000313" key="3">
    <source>
        <dbReference type="Proteomes" id="UP000316270"/>
    </source>
</evidence>
<feature type="chain" id="PRO_5022178364" evidence="1">
    <location>
        <begin position="18"/>
        <end position="115"/>
    </location>
</feature>
<gene>
    <name evidence="2" type="ORF">FKW77_004931</name>
</gene>
<protein>
    <submittedName>
        <fullName evidence="2">Uncharacterized protein</fullName>
    </submittedName>
</protein>
<name>A0A517KWB1_9PEZI</name>
<keyword evidence="1" id="KW-0732">Signal</keyword>
<dbReference type="EMBL" id="CP042185">
    <property type="protein sequence ID" value="QDS67666.1"/>
    <property type="molecule type" value="Genomic_DNA"/>
</dbReference>
<sequence length="115" mass="11747">MHFSTLLTLTLTTLAAATPYHGQYGYPANTNTTAAPLPDTYVNPTSTPTKPTAKFDLPLINSTTTGTTATQAVVKPSGTGAPPSSTLVPFTGASAPVKEASLALVVLAGVVVVWF</sequence>
<dbReference type="OrthoDB" id="10610717at2759"/>
<evidence type="ECO:0000313" key="2">
    <source>
        <dbReference type="EMBL" id="QDS67666.1"/>
    </source>
</evidence>
<proteinExistence type="predicted"/>
<dbReference type="AlphaFoldDB" id="A0A517KWB1"/>
<evidence type="ECO:0000256" key="1">
    <source>
        <dbReference type="SAM" id="SignalP"/>
    </source>
</evidence>
<accession>A0A517KWB1</accession>
<dbReference type="Proteomes" id="UP000316270">
    <property type="component" value="Chromosome 1"/>
</dbReference>
<keyword evidence="3" id="KW-1185">Reference proteome</keyword>